<feature type="transmembrane region" description="Helical" evidence="9">
    <location>
        <begin position="222"/>
        <end position="242"/>
    </location>
</feature>
<evidence type="ECO:0000256" key="6">
    <source>
        <dbReference type="ARBA" id="ARBA00022989"/>
    </source>
</evidence>
<accession>A0ABP6CK53</accession>
<dbReference type="Pfam" id="PF02535">
    <property type="entry name" value="Zip"/>
    <property type="match status" value="1"/>
</dbReference>
<comment type="caution">
    <text evidence="10">The sequence shown here is derived from an EMBL/GenBank/DDBJ whole genome shotgun (WGS) entry which is preliminary data.</text>
</comment>
<feature type="region of interest" description="Disordered" evidence="8">
    <location>
        <begin position="96"/>
        <end position="155"/>
    </location>
</feature>
<keyword evidence="5" id="KW-0862">Zinc</keyword>
<feature type="compositionally biased region" description="Gly residues" evidence="8">
    <location>
        <begin position="111"/>
        <end position="128"/>
    </location>
</feature>
<evidence type="ECO:0000313" key="10">
    <source>
        <dbReference type="EMBL" id="GAA2621163.1"/>
    </source>
</evidence>
<sequence length="300" mass="30052">MVVVLAVVSCLMTLVGGVAAMRVRHHRHLVLGLVGGLILGISAFDLVPESLELSDLAVLGVPAPMAGFACGFLLLHVIEQATAIHQAHENAYALHHHRHGPQGDQAFGGDQVRGGGGRKCGGGHGHGTGGRHGHGTGGGHGHGTGGGHGHGTGGEQGKVGLVAASALVGHSFVDGLSIGLGFQSGTSVGIFVAMAVIAHDFADGFNTFTAASLHRTDRGPAITLLIADSLAPVAGAVVTLFVQVPKAALGPYLGFFAGVLLYLAAAEILPEAHSRHPSALTLCATGFGVLAVMLIVGIAG</sequence>
<evidence type="ECO:0000256" key="3">
    <source>
        <dbReference type="ARBA" id="ARBA00022475"/>
    </source>
</evidence>
<feature type="transmembrane region" description="Helical" evidence="9">
    <location>
        <begin position="56"/>
        <end position="78"/>
    </location>
</feature>
<evidence type="ECO:0000256" key="4">
    <source>
        <dbReference type="ARBA" id="ARBA00022692"/>
    </source>
</evidence>
<protein>
    <recommendedName>
        <fullName evidence="12">Permease</fullName>
    </recommendedName>
</protein>
<evidence type="ECO:0000256" key="8">
    <source>
        <dbReference type="SAM" id="MobiDB-lite"/>
    </source>
</evidence>
<keyword evidence="3" id="KW-1003">Cell membrane</keyword>
<proteinExistence type="inferred from homology"/>
<evidence type="ECO:0000256" key="5">
    <source>
        <dbReference type="ARBA" id="ARBA00022833"/>
    </source>
</evidence>
<evidence type="ECO:0000256" key="1">
    <source>
        <dbReference type="ARBA" id="ARBA00004651"/>
    </source>
</evidence>
<feature type="transmembrane region" description="Helical" evidence="9">
    <location>
        <begin position="30"/>
        <end position="47"/>
    </location>
</feature>
<feature type="transmembrane region" description="Helical" evidence="9">
    <location>
        <begin position="248"/>
        <end position="266"/>
    </location>
</feature>
<comment type="similarity">
    <text evidence="2">Belongs to the ZIP transporter (TC 2.A.5) family.</text>
</comment>
<evidence type="ECO:0000256" key="2">
    <source>
        <dbReference type="ARBA" id="ARBA00006939"/>
    </source>
</evidence>
<dbReference type="PANTHER" id="PTHR11040:SF211">
    <property type="entry name" value="ZINC TRANSPORTER ZIP11"/>
    <property type="match status" value="1"/>
</dbReference>
<keyword evidence="4 9" id="KW-0812">Transmembrane</keyword>
<name>A0ABP6CK53_9ACTN</name>
<evidence type="ECO:0000256" key="7">
    <source>
        <dbReference type="ARBA" id="ARBA00023136"/>
    </source>
</evidence>
<dbReference type="EMBL" id="BAAATD010000010">
    <property type="protein sequence ID" value="GAA2621163.1"/>
    <property type="molecule type" value="Genomic_DNA"/>
</dbReference>
<evidence type="ECO:0008006" key="12">
    <source>
        <dbReference type="Google" id="ProtNLM"/>
    </source>
</evidence>
<feature type="transmembrane region" description="Helical" evidence="9">
    <location>
        <begin position="278"/>
        <end position="299"/>
    </location>
</feature>
<dbReference type="PANTHER" id="PTHR11040">
    <property type="entry name" value="ZINC/IRON TRANSPORTER"/>
    <property type="match status" value="1"/>
</dbReference>
<dbReference type="RefSeq" id="WP_344546422.1">
    <property type="nucleotide sequence ID" value="NZ_BAAATD010000010.1"/>
</dbReference>
<keyword evidence="7 9" id="KW-0472">Membrane</keyword>
<evidence type="ECO:0000256" key="9">
    <source>
        <dbReference type="SAM" id="Phobius"/>
    </source>
</evidence>
<evidence type="ECO:0000313" key="11">
    <source>
        <dbReference type="Proteomes" id="UP001501509"/>
    </source>
</evidence>
<dbReference type="Proteomes" id="UP001501509">
    <property type="component" value="Unassembled WGS sequence"/>
</dbReference>
<dbReference type="InterPro" id="IPR003689">
    <property type="entry name" value="ZIP"/>
</dbReference>
<organism evidence="10 11">
    <name type="scientific">Actinomadura fulvescens</name>
    <dbReference type="NCBI Taxonomy" id="46160"/>
    <lineage>
        <taxon>Bacteria</taxon>
        <taxon>Bacillati</taxon>
        <taxon>Actinomycetota</taxon>
        <taxon>Actinomycetes</taxon>
        <taxon>Streptosporangiales</taxon>
        <taxon>Thermomonosporaceae</taxon>
        <taxon>Actinomadura</taxon>
    </lineage>
</organism>
<gene>
    <name evidence="10" type="ORF">GCM10010411_66320</name>
</gene>
<keyword evidence="11" id="KW-1185">Reference proteome</keyword>
<keyword evidence="6 9" id="KW-1133">Transmembrane helix</keyword>
<feature type="compositionally biased region" description="Gly residues" evidence="8">
    <location>
        <begin position="135"/>
        <end position="155"/>
    </location>
</feature>
<reference evidence="11" key="1">
    <citation type="journal article" date="2019" name="Int. J. Syst. Evol. Microbiol.">
        <title>The Global Catalogue of Microorganisms (GCM) 10K type strain sequencing project: providing services to taxonomists for standard genome sequencing and annotation.</title>
        <authorList>
            <consortium name="The Broad Institute Genomics Platform"/>
            <consortium name="The Broad Institute Genome Sequencing Center for Infectious Disease"/>
            <person name="Wu L."/>
            <person name="Ma J."/>
        </authorList>
    </citation>
    <scope>NUCLEOTIDE SEQUENCE [LARGE SCALE GENOMIC DNA]</scope>
    <source>
        <strain evidence="11">JCM 6833</strain>
    </source>
</reference>
<feature type="transmembrane region" description="Helical" evidence="9">
    <location>
        <begin position="180"/>
        <end position="201"/>
    </location>
</feature>
<comment type="subcellular location">
    <subcellularLocation>
        <location evidence="1">Cell membrane</location>
        <topology evidence="1">Multi-pass membrane protein</topology>
    </subcellularLocation>
</comment>